<protein>
    <submittedName>
        <fullName evidence="2">Transcriptional regulator of viral defense system</fullName>
    </submittedName>
</protein>
<dbReference type="EMBL" id="JAUSVL010000001">
    <property type="protein sequence ID" value="MDQ0290852.1"/>
    <property type="molecule type" value="Genomic_DNA"/>
</dbReference>
<organism evidence="2 3">
    <name type="scientific">Oligosphaera ethanolica</name>
    <dbReference type="NCBI Taxonomy" id="760260"/>
    <lineage>
        <taxon>Bacteria</taxon>
        <taxon>Pseudomonadati</taxon>
        <taxon>Lentisphaerota</taxon>
        <taxon>Oligosphaeria</taxon>
        <taxon>Oligosphaerales</taxon>
        <taxon>Oligosphaeraceae</taxon>
        <taxon>Oligosphaera</taxon>
    </lineage>
</organism>
<comment type="caution">
    <text evidence="2">The sequence shown here is derived from an EMBL/GenBank/DDBJ whole genome shotgun (WGS) entry which is preliminary data.</text>
</comment>
<feature type="domain" description="AbiEi antitoxin C-terminal" evidence="1">
    <location>
        <begin position="125"/>
        <end position="263"/>
    </location>
</feature>
<name>A0AAE3VHX8_9BACT</name>
<keyword evidence="3" id="KW-1185">Reference proteome</keyword>
<proteinExistence type="predicted"/>
<evidence type="ECO:0000259" key="1">
    <source>
        <dbReference type="Pfam" id="PF09407"/>
    </source>
</evidence>
<dbReference type="Pfam" id="PF09407">
    <property type="entry name" value="AbiEi_1"/>
    <property type="match status" value="1"/>
</dbReference>
<dbReference type="Proteomes" id="UP001238163">
    <property type="component" value="Unassembled WGS sequence"/>
</dbReference>
<gene>
    <name evidence="2" type="ORF">J3R75_002959</name>
</gene>
<evidence type="ECO:0000313" key="3">
    <source>
        <dbReference type="Proteomes" id="UP001238163"/>
    </source>
</evidence>
<reference evidence="2" key="1">
    <citation type="submission" date="2023-07" db="EMBL/GenBank/DDBJ databases">
        <title>Genomic Encyclopedia of Type Strains, Phase IV (KMG-IV): sequencing the most valuable type-strain genomes for metagenomic binning, comparative biology and taxonomic classification.</title>
        <authorList>
            <person name="Goeker M."/>
        </authorList>
    </citation>
    <scope>NUCLEOTIDE SEQUENCE</scope>
    <source>
        <strain evidence="2">DSM 24202</strain>
    </source>
</reference>
<evidence type="ECO:0000313" key="2">
    <source>
        <dbReference type="EMBL" id="MDQ0290852.1"/>
    </source>
</evidence>
<sequence>MKVIRKTTAAMAVFRQFTKTKISGAIDIAMRTGKVHFYGINNHINIIIAVNMSILRWIQQEEMMGHSCFSLQDIQRAFPSMTSQIMLNELSRLARKKIITSVHNGFYVKVPVHYAARGEVPPVFYIDQLMHHLGKPYYISLLSAGQLLGAAHQRPQKFFVFTTFPASSTSSRKNPHIVWNYRRDIFPELLLRQNSETGHVLYSGVELTAVDLVQYEQFVGGLPIAATVISELLDKVDYLKAPLCLFKTASLAAFQRLGYIMEEILGGSKQADELYCRLKKLNMNLRWVPLSRRHALSTPCPKHTRWRLLINTDIEADEI</sequence>
<dbReference type="RefSeq" id="WP_307262815.1">
    <property type="nucleotide sequence ID" value="NZ_JAUSVL010000001.1"/>
</dbReference>
<dbReference type="InterPro" id="IPR018547">
    <property type="entry name" value="AbiEi_C"/>
</dbReference>
<dbReference type="AlphaFoldDB" id="A0AAE3VHX8"/>
<accession>A0AAE3VHX8</accession>